<dbReference type="Proteomes" id="UP000462760">
    <property type="component" value="Unassembled WGS sequence"/>
</dbReference>
<evidence type="ECO:0000313" key="3">
    <source>
        <dbReference type="Proteomes" id="UP000462760"/>
    </source>
</evidence>
<dbReference type="AlphaFoldDB" id="A0A844FG93"/>
<feature type="domain" description="CYTH" evidence="1">
    <location>
        <begin position="2"/>
        <end position="177"/>
    </location>
</feature>
<dbReference type="EMBL" id="VULR01000005">
    <property type="protein sequence ID" value="MSS43004.1"/>
    <property type="molecule type" value="Genomic_DNA"/>
</dbReference>
<evidence type="ECO:0000313" key="2">
    <source>
        <dbReference type="EMBL" id="MSS43004.1"/>
    </source>
</evidence>
<sequence>MAKELEVKVLNIDKESIEKQLIGIGASLISREEQINYLLDSKENKIQNEHDSYLRLREKKDLETGKVDYIFTLKENVARDGIRENIEINTKVENKNALLYILEVLGVHTISKGFKERISYKYNDIRFDIDTWDKDTYPYTYMEIEVEKEEDLNKAIKILNIDEKNISTKSIVELREDLGLND</sequence>
<reference evidence="2 3" key="1">
    <citation type="submission" date="2019-08" db="EMBL/GenBank/DDBJ databases">
        <title>In-depth cultivation of the pig gut microbiome towards novel bacterial diversity and tailored functional studies.</title>
        <authorList>
            <person name="Wylensek D."/>
            <person name="Hitch T.C.A."/>
            <person name="Clavel T."/>
        </authorList>
    </citation>
    <scope>NUCLEOTIDE SEQUENCE [LARGE SCALE GENOMIC DNA]</scope>
    <source>
        <strain evidence="2 3">Med78-601-WT-4W-RMD-3</strain>
    </source>
</reference>
<dbReference type="Gene3D" id="2.40.320.10">
    <property type="entry name" value="Hypothetical Protein Pfu-838710-001"/>
    <property type="match status" value="1"/>
</dbReference>
<evidence type="ECO:0000259" key="1">
    <source>
        <dbReference type="PROSITE" id="PS51707"/>
    </source>
</evidence>
<dbReference type="InterPro" id="IPR033469">
    <property type="entry name" value="CYTH-like_dom_sf"/>
</dbReference>
<dbReference type="PROSITE" id="PS51707">
    <property type="entry name" value="CYTH"/>
    <property type="match status" value="1"/>
</dbReference>
<accession>A0A844FG93</accession>
<name>A0A844FG93_9FIRM</name>
<protein>
    <submittedName>
        <fullName evidence="2">CYTH domain-containing protein</fullName>
    </submittedName>
</protein>
<dbReference type="InterPro" id="IPR023577">
    <property type="entry name" value="CYTH_domain"/>
</dbReference>
<gene>
    <name evidence="2" type="ORF">FYJ27_04550</name>
</gene>
<dbReference type="Pfam" id="PF01928">
    <property type="entry name" value="CYTH"/>
    <property type="match status" value="1"/>
</dbReference>
<dbReference type="PANTHER" id="PTHR21028:SF2">
    <property type="entry name" value="CYTH DOMAIN-CONTAINING PROTEIN"/>
    <property type="match status" value="1"/>
</dbReference>
<dbReference type="InterPro" id="IPR008173">
    <property type="entry name" value="Adenylyl_cyclase_CyaB"/>
</dbReference>
<dbReference type="OrthoDB" id="1953701at2"/>
<proteinExistence type="predicted"/>
<organism evidence="2 3">
    <name type="scientific">Anaerosalibacter bizertensis</name>
    <dbReference type="NCBI Taxonomy" id="932217"/>
    <lineage>
        <taxon>Bacteria</taxon>
        <taxon>Bacillati</taxon>
        <taxon>Bacillota</taxon>
        <taxon>Tissierellia</taxon>
        <taxon>Tissierellales</taxon>
        <taxon>Sporanaerobacteraceae</taxon>
        <taxon>Anaerosalibacter</taxon>
    </lineage>
</organism>
<dbReference type="PANTHER" id="PTHR21028">
    <property type="entry name" value="SI:CH211-156B7.4"/>
    <property type="match status" value="1"/>
</dbReference>
<dbReference type="SUPFAM" id="SSF55154">
    <property type="entry name" value="CYTH-like phosphatases"/>
    <property type="match status" value="1"/>
</dbReference>
<dbReference type="RefSeq" id="WP_154483687.1">
    <property type="nucleotide sequence ID" value="NZ_VULR01000005.1"/>
</dbReference>
<comment type="caution">
    <text evidence="2">The sequence shown here is derived from an EMBL/GenBank/DDBJ whole genome shotgun (WGS) entry which is preliminary data.</text>
</comment>